<feature type="non-terminal residue" evidence="1">
    <location>
        <position position="1"/>
    </location>
</feature>
<dbReference type="Proteomes" id="UP001356427">
    <property type="component" value="Unassembled WGS sequence"/>
</dbReference>
<protein>
    <submittedName>
        <fullName evidence="1">Uncharacterized protein</fullName>
    </submittedName>
</protein>
<dbReference type="AlphaFoldDB" id="A0AAN8Q4K3"/>
<organism evidence="1 2">
    <name type="scientific">Coregonus suidteri</name>
    <dbReference type="NCBI Taxonomy" id="861788"/>
    <lineage>
        <taxon>Eukaryota</taxon>
        <taxon>Metazoa</taxon>
        <taxon>Chordata</taxon>
        <taxon>Craniata</taxon>
        <taxon>Vertebrata</taxon>
        <taxon>Euteleostomi</taxon>
        <taxon>Actinopterygii</taxon>
        <taxon>Neopterygii</taxon>
        <taxon>Teleostei</taxon>
        <taxon>Protacanthopterygii</taxon>
        <taxon>Salmoniformes</taxon>
        <taxon>Salmonidae</taxon>
        <taxon>Coregoninae</taxon>
        <taxon>Coregonus</taxon>
    </lineage>
</organism>
<accession>A0AAN8Q4K3</accession>
<keyword evidence="2" id="KW-1185">Reference proteome</keyword>
<proteinExistence type="predicted"/>
<evidence type="ECO:0000313" key="2">
    <source>
        <dbReference type="Proteomes" id="UP001356427"/>
    </source>
</evidence>
<reference evidence="1 2" key="1">
    <citation type="submission" date="2021-04" db="EMBL/GenBank/DDBJ databases">
        <authorList>
            <person name="De Guttry C."/>
            <person name="Zahm M."/>
            <person name="Klopp C."/>
            <person name="Cabau C."/>
            <person name="Louis A."/>
            <person name="Berthelot C."/>
            <person name="Parey E."/>
            <person name="Roest Crollius H."/>
            <person name="Montfort J."/>
            <person name="Robinson-Rechavi M."/>
            <person name="Bucao C."/>
            <person name="Bouchez O."/>
            <person name="Gislard M."/>
            <person name="Lluch J."/>
            <person name="Milhes M."/>
            <person name="Lampietro C."/>
            <person name="Lopez Roques C."/>
            <person name="Donnadieu C."/>
            <person name="Braasch I."/>
            <person name="Desvignes T."/>
            <person name="Postlethwait J."/>
            <person name="Bobe J."/>
            <person name="Wedekind C."/>
            <person name="Guiguen Y."/>
        </authorList>
    </citation>
    <scope>NUCLEOTIDE SEQUENCE [LARGE SCALE GENOMIC DNA]</scope>
    <source>
        <strain evidence="1">Cs_M1</strain>
        <tissue evidence="1">Blood</tissue>
    </source>
</reference>
<comment type="caution">
    <text evidence="1">The sequence shown here is derived from an EMBL/GenBank/DDBJ whole genome shotgun (WGS) entry which is preliminary data.</text>
</comment>
<evidence type="ECO:0000313" key="1">
    <source>
        <dbReference type="EMBL" id="KAK6290915.1"/>
    </source>
</evidence>
<sequence length="155" mass="16856">NLFHYSPVDVSGGVFGPPFPVVQNQLLCLDHVEGEVVVLAPHGQVSVLLPIGCLIVVSDQAYHRCVVSKLNDGVGVVLSHAVVGEQGVQEGTEHAPLRGPRVEDQRGRCVVTYPYHLGGRPIRKSRIELQREVFSPRVLSLVMSFVGTMVLNSEL</sequence>
<gene>
    <name evidence="1" type="ORF">J4Q44_G00386850</name>
</gene>
<dbReference type="EMBL" id="JAGTTL010000167">
    <property type="protein sequence ID" value="KAK6290915.1"/>
    <property type="molecule type" value="Genomic_DNA"/>
</dbReference>
<name>A0AAN8Q4K3_9TELE</name>